<evidence type="ECO:0000313" key="1">
    <source>
        <dbReference type="EMBL" id="MBQ0959643.1"/>
    </source>
</evidence>
<protein>
    <submittedName>
        <fullName evidence="1">Uncharacterized protein</fullName>
    </submittedName>
</protein>
<accession>A0A940YG86</accession>
<dbReference type="EMBL" id="JAGQDE010000009">
    <property type="protein sequence ID" value="MBQ0959643.1"/>
    <property type="molecule type" value="Genomic_DNA"/>
</dbReference>
<evidence type="ECO:0000313" key="2">
    <source>
        <dbReference type="Proteomes" id="UP000678374"/>
    </source>
</evidence>
<keyword evidence="2" id="KW-1185">Reference proteome</keyword>
<organism evidence="1 2">
    <name type="scientific">Ideonella aquatica</name>
    <dbReference type="NCBI Taxonomy" id="2824119"/>
    <lineage>
        <taxon>Bacteria</taxon>
        <taxon>Pseudomonadati</taxon>
        <taxon>Pseudomonadota</taxon>
        <taxon>Betaproteobacteria</taxon>
        <taxon>Burkholderiales</taxon>
        <taxon>Sphaerotilaceae</taxon>
        <taxon>Ideonella</taxon>
    </lineage>
</organism>
<sequence length="175" mass="19829">MDGSAPTETPSWPEEPGRLAWTGRAAWADALARLVDVLEAARVTRLCWVTQDPLAWPWEQAELLERLAHWARPAGRQWLWLGGDYEPVRHGAPRLMRWRATWDHRVQCLAVDEPRQLDGRECLLAQGLGLIERLPGPQVQGRVSTDPRELVLIARWFDAVSQRATVTFPVTTVGI</sequence>
<gene>
    <name evidence="1" type="ORF">KAK06_11865</name>
</gene>
<reference evidence="1" key="1">
    <citation type="submission" date="2021-04" db="EMBL/GenBank/DDBJ databases">
        <title>The genome sequence of Ideonella sp. 4Y11.</title>
        <authorList>
            <person name="Liu Y."/>
        </authorList>
    </citation>
    <scope>NUCLEOTIDE SEQUENCE</scope>
    <source>
        <strain evidence="1">4Y11</strain>
    </source>
</reference>
<dbReference type="AlphaFoldDB" id="A0A940YG86"/>
<name>A0A940YG86_9BURK</name>
<dbReference type="RefSeq" id="WP_210802322.1">
    <property type="nucleotide sequence ID" value="NZ_JAGQDE010000009.1"/>
</dbReference>
<proteinExistence type="predicted"/>
<comment type="caution">
    <text evidence="1">The sequence shown here is derived from an EMBL/GenBank/DDBJ whole genome shotgun (WGS) entry which is preliminary data.</text>
</comment>
<dbReference type="Proteomes" id="UP000678374">
    <property type="component" value="Unassembled WGS sequence"/>
</dbReference>